<keyword evidence="3" id="KW-1003">Cell membrane</keyword>
<evidence type="ECO:0000256" key="3">
    <source>
        <dbReference type="ARBA" id="ARBA00022475"/>
    </source>
</evidence>
<evidence type="ECO:0000256" key="5">
    <source>
        <dbReference type="ARBA" id="ARBA00022989"/>
    </source>
</evidence>
<keyword evidence="10" id="KW-1185">Reference proteome</keyword>
<dbReference type="GO" id="GO:0022857">
    <property type="term" value="F:transmembrane transporter activity"/>
    <property type="evidence" value="ECO:0007669"/>
    <property type="project" value="InterPro"/>
</dbReference>
<evidence type="ECO:0000256" key="6">
    <source>
        <dbReference type="ARBA" id="ARBA00023136"/>
    </source>
</evidence>
<evidence type="ECO:0000256" key="8">
    <source>
        <dbReference type="SAM" id="Phobius"/>
    </source>
</evidence>
<evidence type="ECO:0000256" key="1">
    <source>
        <dbReference type="ARBA" id="ARBA00004651"/>
    </source>
</evidence>
<feature type="transmembrane region" description="Helical" evidence="8">
    <location>
        <begin position="30"/>
        <end position="54"/>
    </location>
</feature>
<organism evidence="9 10">
    <name type="scientific">Peribacillus simplex</name>
    <dbReference type="NCBI Taxonomy" id="1478"/>
    <lineage>
        <taxon>Bacteria</taxon>
        <taxon>Bacillati</taxon>
        <taxon>Bacillota</taxon>
        <taxon>Bacilli</taxon>
        <taxon>Bacillales</taxon>
        <taxon>Bacillaceae</taxon>
        <taxon>Peribacillus</taxon>
    </lineage>
</organism>
<reference evidence="9 10" key="1">
    <citation type="submission" date="2015-11" db="EMBL/GenBank/DDBJ databases">
        <title>Genome Sequence of Bacillus simplex strain VanAntwerpen2.</title>
        <authorList>
            <person name="Couger M.B."/>
        </authorList>
    </citation>
    <scope>NUCLEOTIDE SEQUENCE [LARGE SCALE GENOMIC DNA]</scope>
    <source>
        <strain evidence="9 10">VanAntwerpen02</strain>
    </source>
</reference>
<proteinExistence type="inferred from homology"/>
<accession>A0A109N0S1</accession>
<dbReference type="Pfam" id="PF00893">
    <property type="entry name" value="Multi_Drug_Res"/>
    <property type="match status" value="1"/>
</dbReference>
<dbReference type="Proteomes" id="UP000064189">
    <property type="component" value="Unassembled WGS sequence"/>
</dbReference>
<keyword evidence="5 8" id="KW-1133">Transmembrane helix</keyword>
<dbReference type="PANTHER" id="PTHR30561">
    <property type="entry name" value="SMR FAMILY PROTON-DEPENDENT DRUG EFFLUX TRANSPORTER SUGE"/>
    <property type="match status" value="1"/>
</dbReference>
<keyword evidence="4 7" id="KW-0812">Transmembrane</keyword>
<dbReference type="InterPro" id="IPR000390">
    <property type="entry name" value="Small_drug/metabolite_transptr"/>
</dbReference>
<name>A0A109N0S1_9BACI</name>
<dbReference type="EMBL" id="LNNH01000012">
    <property type="protein sequence ID" value="KWW21370.1"/>
    <property type="molecule type" value="Genomic_DNA"/>
</dbReference>
<gene>
    <name evidence="9" type="ORF">AS888_17450</name>
</gene>
<dbReference type="AlphaFoldDB" id="A0A109N0S1"/>
<evidence type="ECO:0000313" key="9">
    <source>
        <dbReference type="EMBL" id="KWW21370.1"/>
    </source>
</evidence>
<dbReference type="PANTHER" id="PTHR30561:SF1">
    <property type="entry name" value="MULTIDRUG TRANSPORTER EMRE"/>
    <property type="match status" value="1"/>
</dbReference>
<dbReference type="RefSeq" id="WP_061141718.1">
    <property type="nucleotide sequence ID" value="NZ_LNNH01000012.1"/>
</dbReference>
<evidence type="ECO:0000256" key="7">
    <source>
        <dbReference type="RuleBase" id="RU003942"/>
    </source>
</evidence>
<evidence type="ECO:0000256" key="2">
    <source>
        <dbReference type="ARBA" id="ARBA00022448"/>
    </source>
</evidence>
<keyword evidence="2" id="KW-0813">Transport</keyword>
<evidence type="ECO:0000256" key="4">
    <source>
        <dbReference type="ARBA" id="ARBA00022692"/>
    </source>
</evidence>
<protein>
    <submittedName>
        <fullName evidence="9">Quaternary ammonium transporter</fullName>
    </submittedName>
</protein>
<evidence type="ECO:0000313" key="10">
    <source>
        <dbReference type="Proteomes" id="UP000064189"/>
    </source>
</evidence>
<dbReference type="GO" id="GO:0005886">
    <property type="term" value="C:plasma membrane"/>
    <property type="evidence" value="ECO:0007669"/>
    <property type="project" value="UniProtKB-SubCell"/>
</dbReference>
<dbReference type="SUPFAM" id="SSF103481">
    <property type="entry name" value="Multidrug resistance efflux transporter EmrE"/>
    <property type="match status" value="1"/>
</dbReference>
<feature type="transmembrane region" description="Helical" evidence="8">
    <location>
        <begin position="88"/>
        <end position="105"/>
    </location>
</feature>
<sequence length="109" mass="11518">MYPYAFLAIAIVSEVFGSSMLKGSNGFKRFFPSLGVIIGMGLAFYCLSISLMTIPLGTAYAIWSGIGTALTALVGVIVYKESFNLKKFIGLLLIIGGVVILKLAAGDSQ</sequence>
<dbReference type="InterPro" id="IPR037185">
    <property type="entry name" value="EmrE-like"/>
</dbReference>
<comment type="similarity">
    <text evidence="7">Belongs to the drug/metabolite transporter (DMT) superfamily. Small multidrug resistance (SMR) (TC 2.A.7.1) family.</text>
</comment>
<dbReference type="InterPro" id="IPR045324">
    <property type="entry name" value="Small_multidrug_res"/>
</dbReference>
<comment type="subcellular location">
    <subcellularLocation>
        <location evidence="1 7">Cell membrane</location>
        <topology evidence="1 7">Multi-pass membrane protein</topology>
    </subcellularLocation>
</comment>
<comment type="caution">
    <text evidence="9">The sequence shown here is derived from an EMBL/GenBank/DDBJ whole genome shotgun (WGS) entry which is preliminary data.</text>
</comment>
<dbReference type="FunFam" id="1.10.3730.20:FF:000001">
    <property type="entry name" value="Quaternary ammonium compound resistance transporter SugE"/>
    <property type="match status" value="1"/>
</dbReference>
<feature type="transmembrane region" description="Helical" evidence="8">
    <location>
        <begin position="60"/>
        <end position="79"/>
    </location>
</feature>
<keyword evidence="6 8" id="KW-0472">Membrane</keyword>
<dbReference type="Gene3D" id="1.10.3730.20">
    <property type="match status" value="1"/>
</dbReference>